<comment type="caution">
    <text evidence="2">The sequence shown here is derived from an EMBL/GenBank/DDBJ whole genome shotgun (WGS) entry which is preliminary data.</text>
</comment>
<evidence type="ECO:0000313" key="2">
    <source>
        <dbReference type="EMBL" id="VVA97606.1"/>
    </source>
</evidence>
<protein>
    <submittedName>
        <fullName evidence="2">Uncharacterized protein</fullName>
    </submittedName>
</protein>
<evidence type="ECO:0000256" key="1">
    <source>
        <dbReference type="SAM" id="SignalP"/>
    </source>
</evidence>
<sequence>MGIENFLFLMVVTLALLWNGEASLSCAWTPSITVAQDDSSDHLAINDALQKLQSRDPRKSRSLYGKCGCVGEEIQHCNDR</sequence>
<feature type="chain" id="PRO_5021805265" evidence="1">
    <location>
        <begin position="23"/>
        <end position="80"/>
    </location>
</feature>
<name>A0A565B7F3_9BRAS</name>
<gene>
    <name evidence="2" type="ORF">ANE_LOCUS8051</name>
</gene>
<evidence type="ECO:0000313" key="3">
    <source>
        <dbReference type="Proteomes" id="UP000489600"/>
    </source>
</evidence>
<dbReference type="EMBL" id="CABITT030000003">
    <property type="protein sequence ID" value="VVA97606.1"/>
    <property type="molecule type" value="Genomic_DNA"/>
</dbReference>
<reference evidence="2" key="1">
    <citation type="submission" date="2019-07" db="EMBL/GenBank/DDBJ databases">
        <authorList>
            <person name="Dittberner H."/>
        </authorList>
    </citation>
    <scope>NUCLEOTIDE SEQUENCE [LARGE SCALE GENOMIC DNA]</scope>
</reference>
<organism evidence="2 3">
    <name type="scientific">Arabis nemorensis</name>
    <dbReference type="NCBI Taxonomy" id="586526"/>
    <lineage>
        <taxon>Eukaryota</taxon>
        <taxon>Viridiplantae</taxon>
        <taxon>Streptophyta</taxon>
        <taxon>Embryophyta</taxon>
        <taxon>Tracheophyta</taxon>
        <taxon>Spermatophyta</taxon>
        <taxon>Magnoliopsida</taxon>
        <taxon>eudicotyledons</taxon>
        <taxon>Gunneridae</taxon>
        <taxon>Pentapetalae</taxon>
        <taxon>rosids</taxon>
        <taxon>malvids</taxon>
        <taxon>Brassicales</taxon>
        <taxon>Brassicaceae</taxon>
        <taxon>Arabideae</taxon>
        <taxon>Arabis</taxon>
    </lineage>
</organism>
<feature type="signal peptide" evidence="1">
    <location>
        <begin position="1"/>
        <end position="22"/>
    </location>
</feature>
<dbReference type="Proteomes" id="UP000489600">
    <property type="component" value="Unassembled WGS sequence"/>
</dbReference>
<keyword evidence="3" id="KW-1185">Reference proteome</keyword>
<dbReference type="AlphaFoldDB" id="A0A565B7F3"/>
<proteinExistence type="predicted"/>
<keyword evidence="1" id="KW-0732">Signal</keyword>
<accession>A0A565B7F3</accession>